<reference evidence="3" key="1">
    <citation type="journal article" date="2017" name="Front. Plant Sci.">
        <title>Climate Clever Clovers: New Paradigm to Reduce the Environmental Footprint of Ruminants by Breeding Low Methanogenic Forages Utilizing Haplotype Variation.</title>
        <authorList>
            <person name="Kaur P."/>
            <person name="Appels R."/>
            <person name="Bayer P.E."/>
            <person name="Keeble-Gagnere G."/>
            <person name="Wang J."/>
            <person name="Hirakawa H."/>
            <person name="Shirasawa K."/>
            <person name="Vercoe P."/>
            <person name="Stefanova K."/>
            <person name="Durmic Z."/>
            <person name="Nichols P."/>
            <person name="Revell C."/>
            <person name="Isobe S.N."/>
            <person name="Edwards D."/>
            <person name="Erskine W."/>
        </authorList>
    </citation>
    <scope>NUCLEOTIDE SEQUENCE [LARGE SCALE GENOMIC DNA]</scope>
    <source>
        <strain evidence="3">cv. Daliak</strain>
    </source>
</reference>
<protein>
    <recommendedName>
        <fullName evidence="4">MSP domain-containing protein</fullName>
    </recommendedName>
</protein>
<accession>A0A2Z6MMV7</accession>
<name>A0A2Z6MMV7_TRISU</name>
<dbReference type="AlphaFoldDB" id="A0A2Z6MMV7"/>
<dbReference type="EMBL" id="DF973442">
    <property type="protein sequence ID" value="GAU31003.1"/>
    <property type="molecule type" value="Genomic_DNA"/>
</dbReference>
<dbReference type="SUPFAM" id="SSF49354">
    <property type="entry name" value="PapD-like"/>
    <property type="match status" value="1"/>
</dbReference>
<dbReference type="Proteomes" id="UP000242715">
    <property type="component" value="Unassembled WGS sequence"/>
</dbReference>
<sequence length="224" mass="25464">MEVESEKPGSDGKVWNFCRMPFWQTSHNPSSSSTTTTTTTTTSSSSSYMHNVHHQNQSLHSIDRSVPQSSATVSSVAKSLLPTRRRLRLDPPNKLYFPCMWLFKLSNVLFKFLGMKCVFKFVEPPENNEKPTDQKSKVKFKIMSLKVQGEMDYVPELFDEQRDQVAVEQILRVVFLDPDRNSPAMDKLKRQLAEAEAALEARKKPPEETGGPRVAGEGLVIDEW</sequence>
<dbReference type="OrthoDB" id="845153at2759"/>
<gene>
    <name evidence="2" type="ORF">TSUD_105180</name>
</gene>
<dbReference type="InterPro" id="IPR008962">
    <property type="entry name" value="PapD-like_sf"/>
</dbReference>
<feature type="region of interest" description="Disordered" evidence="1">
    <location>
        <begin position="197"/>
        <end position="224"/>
    </location>
</feature>
<feature type="compositionally biased region" description="Polar residues" evidence="1">
    <location>
        <begin position="54"/>
        <end position="65"/>
    </location>
</feature>
<evidence type="ECO:0008006" key="4">
    <source>
        <dbReference type="Google" id="ProtNLM"/>
    </source>
</evidence>
<evidence type="ECO:0000313" key="2">
    <source>
        <dbReference type="EMBL" id="GAU31003.1"/>
    </source>
</evidence>
<feature type="non-terminal residue" evidence="2">
    <location>
        <position position="224"/>
    </location>
</feature>
<feature type="region of interest" description="Disordered" evidence="1">
    <location>
        <begin position="26"/>
        <end position="65"/>
    </location>
</feature>
<organism evidence="2 3">
    <name type="scientific">Trifolium subterraneum</name>
    <name type="common">Subterranean clover</name>
    <dbReference type="NCBI Taxonomy" id="3900"/>
    <lineage>
        <taxon>Eukaryota</taxon>
        <taxon>Viridiplantae</taxon>
        <taxon>Streptophyta</taxon>
        <taxon>Embryophyta</taxon>
        <taxon>Tracheophyta</taxon>
        <taxon>Spermatophyta</taxon>
        <taxon>Magnoliopsida</taxon>
        <taxon>eudicotyledons</taxon>
        <taxon>Gunneridae</taxon>
        <taxon>Pentapetalae</taxon>
        <taxon>rosids</taxon>
        <taxon>fabids</taxon>
        <taxon>Fabales</taxon>
        <taxon>Fabaceae</taxon>
        <taxon>Papilionoideae</taxon>
        <taxon>50 kb inversion clade</taxon>
        <taxon>NPAAA clade</taxon>
        <taxon>Hologalegina</taxon>
        <taxon>IRL clade</taxon>
        <taxon>Trifolieae</taxon>
        <taxon>Trifolium</taxon>
    </lineage>
</organism>
<evidence type="ECO:0000313" key="3">
    <source>
        <dbReference type="Proteomes" id="UP000242715"/>
    </source>
</evidence>
<dbReference type="Gene3D" id="2.60.40.10">
    <property type="entry name" value="Immunoglobulins"/>
    <property type="match status" value="1"/>
</dbReference>
<dbReference type="InterPro" id="IPR013783">
    <property type="entry name" value="Ig-like_fold"/>
</dbReference>
<evidence type="ECO:0000256" key="1">
    <source>
        <dbReference type="SAM" id="MobiDB-lite"/>
    </source>
</evidence>
<feature type="compositionally biased region" description="Low complexity" evidence="1">
    <location>
        <begin position="30"/>
        <end position="47"/>
    </location>
</feature>
<proteinExistence type="predicted"/>
<keyword evidence="3" id="KW-1185">Reference proteome</keyword>
<feature type="compositionally biased region" description="Basic and acidic residues" evidence="1">
    <location>
        <begin position="197"/>
        <end position="207"/>
    </location>
</feature>